<organism evidence="1 2">
    <name type="scientific">Rhizophagus irregularis (strain DAOM 197198w)</name>
    <name type="common">Glomus intraradices</name>
    <dbReference type="NCBI Taxonomy" id="1432141"/>
    <lineage>
        <taxon>Eukaryota</taxon>
        <taxon>Fungi</taxon>
        <taxon>Fungi incertae sedis</taxon>
        <taxon>Mucoromycota</taxon>
        <taxon>Glomeromycotina</taxon>
        <taxon>Glomeromycetes</taxon>
        <taxon>Glomerales</taxon>
        <taxon>Glomeraceae</taxon>
        <taxon>Rhizophagus</taxon>
    </lineage>
</organism>
<reference evidence="1 2" key="1">
    <citation type="submission" date="2014-02" db="EMBL/GenBank/DDBJ databases">
        <title>Single nucleus genome sequencing reveals high similarity among nuclei of an endomycorrhizal fungus.</title>
        <authorList>
            <person name="Lin K."/>
            <person name="Geurts R."/>
            <person name="Zhang Z."/>
            <person name="Limpens E."/>
            <person name="Saunders D.G."/>
            <person name="Mu D."/>
            <person name="Pang E."/>
            <person name="Cao H."/>
            <person name="Cha H."/>
            <person name="Lin T."/>
            <person name="Zhou Q."/>
            <person name="Shang Y."/>
            <person name="Li Y."/>
            <person name="Ivanov S."/>
            <person name="Sharma T."/>
            <person name="Velzen R.V."/>
            <person name="Ruijter N.D."/>
            <person name="Aanen D.K."/>
            <person name="Win J."/>
            <person name="Kamoun S."/>
            <person name="Bisseling T."/>
            <person name="Huang S."/>
        </authorList>
    </citation>
    <scope>NUCLEOTIDE SEQUENCE [LARGE SCALE GENOMIC DNA]</scope>
    <source>
        <strain evidence="2">DAOM197198w</strain>
    </source>
</reference>
<dbReference type="AlphaFoldDB" id="A0A015KTQ9"/>
<comment type="caution">
    <text evidence="1">The sequence shown here is derived from an EMBL/GenBank/DDBJ whole genome shotgun (WGS) entry which is preliminary data.</text>
</comment>
<name>A0A015KTQ9_RHIIW</name>
<dbReference type="EMBL" id="JEMT01024017">
    <property type="protein sequence ID" value="EXX63276.1"/>
    <property type="molecule type" value="Genomic_DNA"/>
</dbReference>
<keyword evidence="2" id="KW-1185">Reference proteome</keyword>
<proteinExistence type="predicted"/>
<gene>
    <name evidence="1" type="ORF">RirG_153810</name>
</gene>
<accession>A0A015KTQ9</accession>
<sequence>MGKYFSKEKNKTTKPCINSHEVFSRSYESKDDYNEGEHYIHIATRDIFKVNFSSDIQNVLLNPNTKILDVG</sequence>
<dbReference type="Proteomes" id="UP000022910">
    <property type="component" value="Unassembled WGS sequence"/>
</dbReference>
<protein>
    <submittedName>
        <fullName evidence="1">Uncharacterized protein</fullName>
    </submittedName>
</protein>
<evidence type="ECO:0000313" key="1">
    <source>
        <dbReference type="EMBL" id="EXX63276.1"/>
    </source>
</evidence>
<dbReference type="HOGENOM" id="CLU_2741406_0_0_1"/>
<evidence type="ECO:0000313" key="2">
    <source>
        <dbReference type="Proteomes" id="UP000022910"/>
    </source>
</evidence>